<evidence type="ECO:0000256" key="1">
    <source>
        <dbReference type="SAM" id="Phobius"/>
    </source>
</evidence>
<comment type="caution">
    <text evidence="2">The sequence shown here is derived from an EMBL/GenBank/DDBJ whole genome shotgun (WGS) entry which is preliminary data.</text>
</comment>
<feature type="transmembrane region" description="Helical" evidence="1">
    <location>
        <begin position="36"/>
        <end position="56"/>
    </location>
</feature>
<name>A0ABT0MGX6_9GAMM</name>
<evidence type="ECO:0000313" key="3">
    <source>
        <dbReference type="Proteomes" id="UP001431217"/>
    </source>
</evidence>
<keyword evidence="1" id="KW-0472">Membrane</keyword>
<dbReference type="Proteomes" id="UP001431217">
    <property type="component" value="Unassembled WGS sequence"/>
</dbReference>
<proteinExistence type="predicted"/>
<keyword evidence="3" id="KW-1185">Reference proteome</keyword>
<keyword evidence="1" id="KW-1133">Transmembrane helix</keyword>
<gene>
    <name evidence="2" type="ORF">M2650_05685</name>
</gene>
<organism evidence="2 3">
    <name type="scientific">Luteimonas galliterrae</name>
    <dbReference type="NCBI Taxonomy" id="2940486"/>
    <lineage>
        <taxon>Bacteria</taxon>
        <taxon>Pseudomonadati</taxon>
        <taxon>Pseudomonadota</taxon>
        <taxon>Gammaproteobacteria</taxon>
        <taxon>Lysobacterales</taxon>
        <taxon>Lysobacteraceae</taxon>
        <taxon>Luteimonas</taxon>
    </lineage>
</organism>
<keyword evidence="1" id="KW-0812">Transmembrane</keyword>
<accession>A0ABT0MGX6</accession>
<dbReference type="EMBL" id="JAMBEP010000001">
    <property type="protein sequence ID" value="MCL1634122.1"/>
    <property type="molecule type" value="Genomic_DNA"/>
</dbReference>
<sequence>MMILVGAEALLLALGLLKLWLTGVKSDAAGQGMAYAYVAIGTILALLLMAPAFAMAYYGKLPWLALALAVIAALFVLIVVVGALVG</sequence>
<evidence type="ECO:0000313" key="2">
    <source>
        <dbReference type="EMBL" id="MCL1634122.1"/>
    </source>
</evidence>
<feature type="transmembrane region" description="Helical" evidence="1">
    <location>
        <begin position="63"/>
        <end position="85"/>
    </location>
</feature>
<protein>
    <submittedName>
        <fullName evidence="2">Uncharacterized protein</fullName>
    </submittedName>
</protein>
<reference evidence="2 3" key="1">
    <citation type="submission" date="2022-05" db="EMBL/GenBank/DDBJ databases">
        <title>Luteimonas sp. SX5, whole genome shotgun sequencing project.</title>
        <authorList>
            <person name="Zhao G."/>
            <person name="Shen L."/>
        </authorList>
    </citation>
    <scope>NUCLEOTIDE SEQUENCE [LARGE SCALE GENOMIC DNA]</scope>
    <source>
        <strain evidence="2 3">SX5</strain>
    </source>
</reference>
<dbReference type="RefSeq" id="WP_249472342.1">
    <property type="nucleotide sequence ID" value="NZ_JAMBEP010000001.1"/>
</dbReference>